<keyword evidence="4" id="KW-1185">Reference proteome</keyword>
<dbReference type="AlphaFoldDB" id="A0A517MR15"/>
<feature type="domain" description="TadE-like" evidence="2">
    <location>
        <begin position="24"/>
        <end position="66"/>
    </location>
</feature>
<sequence length="168" mass="17982">MPHPIHSESRRTLLSRKQSEICRGTSAVEAAFVLPILFFFVLALIELGHAQMVANLMQSACRSGARLGSTEGTTTAQVSQRVHQTLGSAISTDSLNVFVNDASSMDTPDSDGSDASEIEAMPGVEVANAEPRQLIVVRATIPYNDIALVPMPFMSGVVLGGQSFIRHE</sequence>
<keyword evidence="1" id="KW-0472">Membrane</keyword>
<name>A0A517MR15_9BACT</name>
<evidence type="ECO:0000259" key="2">
    <source>
        <dbReference type="Pfam" id="PF07811"/>
    </source>
</evidence>
<feature type="transmembrane region" description="Helical" evidence="1">
    <location>
        <begin position="21"/>
        <end position="45"/>
    </location>
</feature>
<dbReference type="KEGG" id="amob:HG15A2_05620"/>
<gene>
    <name evidence="3" type="ORF">HG15A2_05620</name>
</gene>
<evidence type="ECO:0000313" key="3">
    <source>
        <dbReference type="EMBL" id="QDS97301.1"/>
    </source>
</evidence>
<dbReference type="InterPro" id="IPR012495">
    <property type="entry name" value="TadE-like_dom"/>
</dbReference>
<reference evidence="3 4" key="1">
    <citation type="submission" date="2019-02" db="EMBL/GenBank/DDBJ databases">
        <title>Deep-cultivation of Planctomycetes and their phenomic and genomic characterization uncovers novel biology.</title>
        <authorList>
            <person name="Wiegand S."/>
            <person name="Jogler M."/>
            <person name="Boedeker C."/>
            <person name="Pinto D."/>
            <person name="Vollmers J."/>
            <person name="Rivas-Marin E."/>
            <person name="Kohn T."/>
            <person name="Peeters S.H."/>
            <person name="Heuer A."/>
            <person name="Rast P."/>
            <person name="Oberbeckmann S."/>
            <person name="Bunk B."/>
            <person name="Jeske O."/>
            <person name="Meyerdierks A."/>
            <person name="Storesund J.E."/>
            <person name="Kallscheuer N."/>
            <person name="Luecker S."/>
            <person name="Lage O.M."/>
            <person name="Pohl T."/>
            <person name="Merkel B.J."/>
            <person name="Hornburger P."/>
            <person name="Mueller R.-W."/>
            <person name="Bruemmer F."/>
            <person name="Labrenz M."/>
            <person name="Spormann A.M."/>
            <person name="Op den Camp H."/>
            <person name="Overmann J."/>
            <person name="Amann R."/>
            <person name="Jetten M.S.M."/>
            <person name="Mascher T."/>
            <person name="Medema M.H."/>
            <person name="Devos D.P."/>
            <person name="Kaster A.-K."/>
            <person name="Ovreas L."/>
            <person name="Rohde M."/>
            <person name="Galperin M.Y."/>
            <person name="Jogler C."/>
        </authorList>
    </citation>
    <scope>NUCLEOTIDE SEQUENCE [LARGE SCALE GENOMIC DNA]</scope>
    <source>
        <strain evidence="3 4">HG15A2</strain>
    </source>
</reference>
<keyword evidence="1" id="KW-1133">Transmembrane helix</keyword>
<proteinExistence type="predicted"/>
<dbReference type="Pfam" id="PF07811">
    <property type="entry name" value="TadE"/>
    <property type="match status" value="1"/>
</dbReference>
<dbReference type="EMBL" id="CP036263">
    <property type="protein sequence ID" value="QDS97301.1"/>
    <property type="molecule type" value="Genomic_DNA"/>
</dbReference>
<protein>
    <submittedName>
        <fullName evidence="3">TadE-like protein</fullName>
    </submittedName>
</protein>
<dbReference type="RefSeq" id="WP_145057571.1">
    <property type="nucleotide sequence ID" value="NZ_CP036263.1"/>
</dbReference>
<evidence type="ECO:0000313" key="4">
    <source>
        <dbReference type="Proteomes" id="UP000319852"/>
    </source>
</evidence>
<accession>A0A517MR15</accession>
<dbReference type="OrthoDB" id="285451at2"/>
<keyword evidence="1" id="KW-0812">Transmembrane</keyword>
<evidence type="ECO:0000256" key="1">
    <source>
        <dbReference type="SAM" id="Phobius"/>
    </source>
</evidence>
<organism evidence="3 4">
    <name type="scientific">Adhaeretor mobilis</name>
    <dbReference type="NCBI Taxonomy" id="1930276"/>
    <lineage>
        <taxon>Bacteria</taxon>
        <taxon>Pseudomonadati</taxon>
        <taxon>Planctomycetota</taxon>
        <taxon>Planctomycetia</taxon>
        <taxon>Pirellulales</taxon>
        <taxon>Lacipirellulaceae</taxon>
        <taxon>Adhaeretor</taxon>
    </lineage>
</organism>
<dbReference type="Proteomes" id="UP000319852">
    <property type="component" value="Chromosome"/>
</dbReference>